<gene>
    <name evidence="1" type="ORF">CWE13_09810</name>
</gene>
<keyword evidence="2" id="KW-1185">Reference proteome</keyword>
<protein>
    <recommendedName>
        <fullName evidence="3">DUF2884 domain-containing protein</fullName>
    </recommendedName>
</protein>
<sequence length="270" mass="30343">MITSILLAATIAMPATEESPMQVPSRQITIVNSQDTQSCQFNLDKDIHASYETLTVKDGDIELFRILHNGDLYINGDSVSVDAEERGMLIQYKNGLAAQSEFVVDVMAEALEMTSYALSATFSEMFGERHKIVRRIEKLNHTLAEEFATVAYQANGTYVVQGSQLEVFGDRLGDTLDTEIEQIVEDSMGSMIWMVTKAMFSGSGGFEQRMEQFGERMETMGEELETTMEGWGAEMEIRGEAMCADLEKLRETEGRIVERIPSFSEYRLLM</sequence>
<organism evidence="1 2">
    <name type="scientific">Aliidiomarina shirensis</name>
    <dbReference type="NCBI Taxonomy" id="1048642"/>
    <lineage>
        <taxon>Bacteria</taxon>
        <taxon>Pseudomonadati</taxon>
        <taxon>Pseudomonadota</taxon>
        <taxon>Gammaproteobacteria</taxon>
        <taxon>Alteromonadales</taxon>
        <taxon>Idiomarinaceae</taxon>
        <taxon>Aliidiomarina</taxon>
    </lineage>
</organism>
<dbReference type="Proteomes" id="UP000286934">
    <property type="component" value="Unassembled WGS sequence"/>
</dbReference>
<evidence type="ECO:0008006" key="3">
    <source>
        <dbReference type="Google" id="ProtNLM"/>
    </source>
</evidence>
<dbReference type="Pfam" id="PF11101">
    <property type="entry name" value="DUF2884"/>
    <property type="match status" value="1"/>
</dbReference>
<dbReference type="RefSeq" id="WP_126808184.1">
    <property type="nucleotide sequence ID" value="NZ_PIPP01000004.1"/>
</dbReference>
<evidence type="ECO:0000313" key="2">
    <source>
        <dbReference type="Proteomes" id="UP000286934"/>
    </source>
</evidence>
<comment type="caution">
    <text evidence="1">The sequence shown here is derived from an EMBL/GenBank/DDBJ whole genome shotgun (WGS) entry which is preliminary data.</text>
</comment>
<dbReference type="InterPro" id="IPR021307">
    <property type="entry name" value="DUF2884"/>
</dbReference>
<evidence type="ECO:0000313" key="1">
    <source>
        <dbReference type="EMBL" id="RUO36155.1"/>
    </source>
</evidence>
<accession>A0A432WQW2</accession>
<dbReference type="OrthoDB" id="6397557at2"/>
<dbReference type="AlphaFoldDB" id="A0A432WQW2"/>
<name>A0A432WQW2_9GAMM</name>
<proteinExistence type="predicted"/>
<dbReference type="EMBL" id="PIPP01000004">
    <property type="protein sequence ID" value="RUO36155.1"/>
    <property type="molecule type" value="Genomic_DNA"/>
</dbReference>
<reference evidence="2" key="1">
    <citation type="journal article" date="2018" name="Front. Microbiol.">
        <title>Genome-Based Analysis Reveals the Taxonomy and Diversity of the Family Idiomarinaceae.</title>
        <authorList>
            <person name="Liu Y."/>
            <person name="Lai Q."/>
            <person name="Shao Z."/>
        </authorList>
    </citation>
    <scope>NUCLEOTIDE SEQUENCE [LARGE SCALE GENOMIC DNA]</scope>
    <source>
        <strain evidence="2">AIS</strain>
    </source>
</reference>